<comment type="caution">
    <text evidence="2">The sequence shown here is derived from an EMBL/GenBank/DDBJ whole genome shotgun (WGS) entry which is preliminary data.</text>
</comment>
<dbReference type="PANTHER" id="PTHR39639:SF1">
    <property type="entry name" value="DUF262 DOMAIN-CONTAINING PROTEIN"/>
    <property type="match status" value="1"/>
</dbReference>
<dbReference type="Pfam" id="PF01844">
    <property type="entry name" value="HNH"/>
    <property type="match status" value="1"/>
</dbReference>
<dbReference type="EMBL" id="JAKNDE010000032">
    <property type="protein sequence ID" value="MCG5035150.1"/>
    <property type="molecule type" value="Genomic_DNA"/>
</dbReference>
<dbReference type="GO" id="GO:0004519">
    <property type="term" value="F:endonuclease activity"/>
    <property type="evidence" value="ECO:0007669"/>
    <property type="project" value="InterPro"/>
</dbReference>
<dbReference type="Proteomes" id="UP001200089">
    <property type="component" value="Unassembled WGS sequence"/>
</dbReference>
<feature type="domain" description="HNH nuclease" evidence="1">
    <location>
        <begin position="315"/>
        <end position="367"/>
    </location>
</feature>
<gene>
    <name evidence="2" type="ORF">L0P48_16290</name>
</gene>
<dbReference type="PANTHER" id="PTHR39639">
    <property type="entry name" value="CHROMOSOME 16, WHOLE GENOME SHOTGUN SEQUENCE"/>
    <property type="match status" value="1"/>
</dbReference>
<evidence type="ECO:0000313" key="2">
    <source>
        <dbReference type="EMBL" id="MCG5035150.1"/>
    </source>
</evidence>
<dbReference type="SMART" id="SM00507">
    <property type="entry name" value="HNHc"/>
    <property type="match status" value="1"/>
</dbReference>
<dbReference type="InterPro" id="IPR003615">
    <property type="entry name" value="HNH_nuc"/>
</dbReference>
<dbReference type="Gene3D" id="1.10.30.50">
    <property type="match status" value="1"/>
</dbReference>
<protein>
    <submittedName>
        <fullName evidence="2">DUF262 domain-containing protein</fullName>
    </submittedName>
</protein>
<dbReference type="GO" id="GO:0003676">
    <property type="term" value="F:nucleic acid binding"/>
    <property type="evidence" value="ECO:0007669"/>
    <property type="project" value="InterPro"/>
</dbReference>
<evidence type="ECO:0000259" key="1">
    <source>
        <dbReference type="SMART" id="SM00507"/>
    </source>
</evidence>
<dbReference type="Pfam" id="PF03235">
    <property type="entry name" value="GmrSD_N"/>
    <property type="match status" value="1"/>
</dbReference>
<evidence type="ECO:0000313" key="3">
    <source>
        <dbReference type="Proteomes" id="UP001200089"/>
    </source>
</evidence>
<dbReference type="InterPro" id="IPR002711">
    <property type="entry name" value="HNH"/>
</dbReference>
<proteinExistence type="predicted"/>
<dbReference type="AlphaFoldDB" id="A0AAW5CXP6"/>
<dbReference type="GO" id="GO:0008270">
    <property type="term" value="F:zinc ion binding"/>
    <property type="evidence" value="ECO:0007669"/>
    <property type="project" value="InterPro"/>
</dbReference>
<reference evidence="2" key="1">
    <citation type="submission" date="2022-01" db="EMBL/GenBank/DDBJ databases">
        <title>Collection of gut derived symbiotic bacterial strains cultured from healthy donors.</title>
        <authorList>
            <person name="Lin H."/>
            <person name="Kohout C."/>
            <person name="Waligurski E."/>
            <person name="Pamer E.G."/>
        </authorList>
    </citation>
    <scope>NUCLEOTIDE SEQUENCE</scope>
    <source>
        <strain evidence="2">DFI.1.11</strain>
    </source>
</reference>
<dbReference type="RefSeq" id="WP_237972682.1">
    <property type="nucleotide sequence ID" value="NZ_JAKNDE010000032.1"/>
</dbReference>
<name>A0AAW5CXP6_9FIRM</name>
<dbReference type="InterPro" id="IPR004919">
    <property type="entry name" value="GmrSD_N"/>
</dbReference>
<sequence>MKIEPKEISIREVAENYVDDGDGGVYGLNGELVLRPPYQREYIYQQTQRNAVIDTVMSGFPLNLMYWSPNPKGFELLDGQQRTISLYQYVNGDFPVKINGNDKFFHNLTEDEKQKFLDYKLDVKVCDGTEEEKLEWFKRINIAGLVLTNQELLNATYVGTWLADAKNYFSKRNCVAGQMAEGYIKGNPIRQDYLEKALAWIADRDRLESGQMYMAKHQHDLDANELWLYFQTVINWAKMLFPTPRKGVTDVQDWGILYNEFHGKQYNSNTLEADMKRLLMDDDVTKNAGIVRYLLSGRTKHDEKFLSIRAFSEAQKRRAYERQEHKCAICGEVFDLKDMDGDHIVPWSQGGRTVDENLQMLCKKCNNEKSDK</sequence>
<accession>A0AAW5CXP6</accession>
<dbReference type="CDD" id="cd00085">
    <property type="entry name" value="HNHc"/>
    <property type="match status" value="1"/>
</dbReference>
<organism evidence="2 3">
    <name type="scientific">Blautia massiliensis</name>
    <name type="common">ex Durand et al. 2017</name>
    <dbReference type="NCBI Taxonomy" id="1737424"/>
    <lineage>
        <taxon>Bacteria</taxon>
        <taxon>Bacillati</taxon>
        <taxon>Bacillota</taxon>
        <taxon>Clostridia</taxon>
        <taxon>Lachnospirales</taxon>
        <taxon>Lachnospiraceae</taxon>
        <taxon>Blautia</taxon>
    </lineage>
</organism>